<keyword evidence="1" id="KW-0812">Transmembrane</keyword>
<proteinExistence type="predicted"/>
<name>A0A7G3KH64_9VIRU</name>
<feature type="transmembrane region" description="Helical" evidence="1">
    <location>
        <begin position="525"/>
        <end position="551"/>
    </location>
</feature>
<keyword evidence="1" id="KW-1133">Transmembrane helix</keyword>
<feature type="transmembrane region" description="Helical" evidence="1">
    <location>
        <begin position="571"/>
        <end position="591"/>
    </location>
</feature>
<organism evidence="2">
    <name type="scientific">Entomophthora virgavirus A</name>
    <dbReference type="NCBI Taxonomy" id="2592730"/>
    <lineage>
        <taxon>Viruses</taxon>
        <taxon>Riboviria</taxon>
        <taxon>Orthornavirae</taxon>
        <taxon>Kitrinoviricota</taxon>
        <taxon>Alsuviricetes</taxon>
        <taxon>Martellivirales</taxon>
        <taxon>Virgaviridae</taxon>
    </lineage>
</organism>
<accession>A0A7G3KH64</accession>
<sequence>MEALLLRVVCVKFILLLLFCCLHGESQFTYEHISQNLQSRGLNVTAFLGKAILYYSRQPNNAVMVSTAYQLDLKITDIKMANSFCCACYRYGMNCPVCNYEGRHQCEYPNHDHSPALRRWYNYHFDFLYRLYFPKIINLPVAFISAQNFLYSPGVEEFLNLYSPPQCTRTYKKITYITGSEVFDCLSVVDINDDCPIALSSCDHNKAVEQPISGTHLKQCVMPPFFNRDLPYFKNSNRGYCNPLGYDVVLPAMLELSNSLLSDNLPVNWVPEYHRHNNNTIVYRTFNTSLYSDLFNHMADGKHFFSPYRSDYKYNFIYGDEVVLRDSRVFSSDHSWLGNILVLPPCLKYIPFEGGRWLCDDMVKNERVYPEGYLYADIGQHFVDRVVEADVITDLPAKHISCNMVSKAGICLLEKPFDGFLSKFFGNFSLVMNDTVRSGVELFIDALGRNVTNDGFVYWDSVKGVHRTVGGWFSDIFGALIEPFFKMFIDIVLKEFIPPLFSAFTTVLKDLADLLVAFSVQFSSVIIALVTALVELLVYLVHFFFCIIAVVESELLLFEYSILFLYLVSRVSNNVIFALIILIITGMVLGIRRRHPSFMLTLLNDDVYCANLTGYREKIYLYDYSFNVYYSSSKYTFHFRNASVVESKLY</sequence>
<protein>
    <submittedName>
        <fullName evidence="2">Uncharacterized protein</fullName>
    </submittedName>
</protein>
<dbReference type="EMBL" id="MK231110">
    <property type="protein sequence ID" value="QED42957.1"/>
    <property type="molecule type" value="Genomic_RNA"/>
</dbReference>
<reference evidence="2" key="1">
    <citation type="submission" date="2018-11" db="EMBL/GenBank/DDBJ databases">
        <authorList>
            <person name="Jo Y."/>
            <person name="Cho W.K."/>
        </authorList>
    </citation>
    <scope>NUCLEOTIDE SEQUENCE</scope>
    <source>
        <strain evidence="2">Won</strain>
    </source>
</reference>
<gene>
    <name evidence="2" type="primary">ORF2</name>
</gene>
<keyword evidence="1" id="KW-0472">Membrane</keyword>
<evidence type="ECO:0000256" key="1">
    <source>
        <dbReference type="SAM" id="Phobius"/>
    </source>
</evidence>
<evidence type="ECO:0000313" key="2">
    <source>
        <dbReference type="EMBL" id="QED42957.1"/>
    </source>
</evidence>